<accession>A0ABT5NVN3</accession>
<dbReference type="InterPro" id="IPR004313">
    <property type="entry name" value="ARD"/>
</dbReference>
<dbReference type="Gene3D" id="2.60.120.10">
    <property type="entry name" value="Jelly Rolls"/>
    <property type="match status" value="1"/>
</dbReference>
<evidence type="ECO:0000313" key="2">
    <source>
        <dbReference type="Proteomes" id="UP001148203"/>
    </source>
</evidence>
<dbReference type="GO" id="GO:0051213">
    <property type="term" value="F:dioxygenase activity"/>
    <property type="evidence" value="ECO:0007669"/>
    <property type="project" value="UniProtKB-KW"/>
</dbReference>
<comment type="caution">
    <text evidence="1">The sequence shown here is derived from an EMBL/GenBank/DDBJ whole genome shotgun (WGS) entry which is preliminary data.</text>
</comment>
<proteinExistence type="predicted"/>
<dbReference type="RefSeq" id="WP_273911964.1">
    <property type="nucleotide sequence ID" value="NZ_JAMDGX010000048.1"/>
</dbReference>
<dbReference type="InterPro" id="IPR011051">
    <property type="entry name" value="RmlC_Cupin_sf"/>
</dbReference>
<dbReference type="InterPro" id="IPR014710">
    <property type="entry name" value="RmlC-like_jellyroll"/>
</dbReference>
<reference evidence="1 2" key="1">
    <citation type="submission" date="2022-05" db="EMBL/GenBank/DDBJ databases">
        <title>Novel Pseudomonas spp. Isolated from a Rainbow Trout Aquaculture Facility.</title>
        <authorList>
            <person name="Testerman T."/>
            <person name="Graf J."/>
        </authorList>
    </citation>
    <scope>NUCLEOTIDE SEQUENCE [LARGE SCALE GENOMIC DNA]</scope>
    <source>
        <strain evidence="1 2">ID681</strain>
    </source>
</reference>
<keyword evidence="2" id="KW-1185">Reference proteome</keyword>
<dbReference type="EMBL" id="JAMDGY010000052">
    <property type="protein sequence ID" value="MDD0992196.1"/>
    <property type="molecule type" value="Genomic_DNA"/>
</dbReference>
<evidence type="ECO:0000313" key="1">
    <source>
        <dbReference type="EMBL" id="MDD0992196.1"/>
    </source>
</evidence>
<name>A0ABT5NVN3_9PSED</name>
<gene>
    <name evidence="1" type="ORF">M5G11_16810</name>
</gene>
<protein>
    <submittedName>
        <fullName evidence="1">Acireductone dioxygenase</fullName>
    </submittedName>
</protein>
<dbReference type="Pfam" id="PF03079">
    <property type="entry name" value="ARD"/>
    <property type="match status" value="1"/>
</dbReference>
<dbReference type="Proteomes" id="UP001148203">
    <property type="component" value="Unassembled WGS sequence"/>
</dbReference>
<sequence length="171" mass="19030">MSSLAVYHQSTPDIPNKVLTHFEDIAATLAEHGVRFERWTASAPVQPEEVMVAYQAQIDQLMTERGYRNVEVVSAASDVAMQVVGEVTVAEDVVRVFVAGRGQYALRIEDYVYAVVCEKGDLIVVPAGVRHWFDGGENPHFVALRMFKEQGQAMPQATGDRIAEQFARFDD</sequence>
<organism evidence="1 2">
    <name type="scientific">Pseudomonas fontis</name>
    <dbReference type="NCBI Taxonomy" id="2942633"/>
    <lineage>
        <taxon>Bacteria</taxon>
        <taxon>Pseudomonadati</taxon>
        <taxon>Pseudomonadota</taxon>
        <taxon>Gammaproteobacteria</taxon>
        <taxon>Pseudomonadales</taxon>
        <taxon>Pseudomonadaceae</taxon>
        <taxon>Pseudomonas</taxon>
    </lineage>
</organism>
<dbReference type="SUPFAM" id="SSF51182">
    <property type="entry name" value="RmlC-like cupins"/>
    <property type="match status" value="1"/>
</dbReference>
<keyword evidence="1" id="KW-0223">Dioxygenase</keyword>
<dbReference type="CDD" id="cd02232">
    <property type="entry name" value="cupin_ARD"/>
    <property type="match status" value="1"/>
</dbReference>
<keyword evidence="1" id="KW-0560">Oxidoreductase</keyword>